<accession>A0A4R2C3G5</accession>
<evidence type="ECO:0000313" key="2">
    <source>
        <dbReference type="EMBL" id="TCN34726.1"/>
    </source>
</evidence>
<comment type="caution">
    <text evidence="2">The sequence shown here is derived from an EMBL/GenBank/DDBJ whole genome shotgun (WGS) entry which is preliminary data.</text>
</comment>
<feature type="transmembrane region" description="Helical" evidence="1">
    <location>
        <begin position="42"/>
        <end position="61"/>
    </location>
</feature>
<dbReference type="Proteomes" id="UP000295351">
    <property type="component" value="Unassembled WGS sequence"/>
</dbReference>
<proteinExistence type="predicted"/>
<reference evidence="2 3" key="1">
    <citation type="submission" date="2019-03" db="EMBL/GenBank/DDBJ databases">
        <title>Genomic Encyclopedia of Type Strains, Phase IV (KMG-IV): sequencing the most valuable type-strain genomes for metagenomic binning, comparative biology and taxonomic classification.</title>
        <authorList>
            <person name="Goeker M."/>
        </authorList>
    </citation>
    <scope>NUCLEOTIDE SEQUENCE [LARGE SCALE GENOMIC DNA]</scope>
    <source>
        <strain evidence="2 3">DSM 18401</strain>
    </source>
</reference>
<dbReference type="AlphaFoldDB" id="A0A4R2C3G5"/>
<dbReference type="Pfam" id="PF20398">
    <property type="entry name" value="DUF6691"/>
    <property type="match status" value="1"/>
</dbReference>
<evidence type="ECO:0008006" key="4">
    <source>
        <dbReference type="Google" id="ProtNLM"/>
    </source>
</evidence>
<sequence length="146" mass="15413">MTQRILVSIACGLLFGIGLVVSDMVNPARVLAFLDVTGAWDPSLAFVMGGALIPSSIAYAISRQRSKPVFEAQFHVPKNRMIDRPLVAGAVLFGLGWGLVGLCPGPAIASLVTGRWEAVLFVAAMLAGMFAYRIVSSRQSAAAQAH</sequence>
<dbReference type="EMBL" id="SLVX01000032">
    <property type="protein sequence ID" value="TCN34726.1"/>
    <property type="molecule type" value="Genomic_DNA"/>
</dbReference>
<keyword evidence="1" id="KW-0472">Membrane</keyword>
<gene>
    <name evidence="2" type="ORF">EV665_13211</name>
</gene>
<dbReference type="InterPro" id="IPR046513">
    <property type="entry name" value="DUF6691"/>
</dbReference>
<name>A0A4R2C3G5_SHIGR</name>
<feature type="transmembrane region" description="Helical" evidence="1">
    <location>
        <begin position="118"/>
        <end position="135"/>
    </location>
</feature>
<evidence type="ECO:0000313" key="3">
    <source>
        <dbReference type="Proteomes" id="UP000295351"/>
    </source>
</evidence>
<organism evidence="2 3">
    <name type="scientific">Shinella granuli</name>
    <dbReference type="NCBI Taxonomy" id="323621"/>
    <lineage>
        <taxon>Bacteria</taxon>
        <taxon>Pseudomonadati</taxon>
        <taxon>Pseudomonadota</taxon>
        <taxon>Alphaproteobacteria</taxon>
        <taxon>Hyphomicrobiales</taxon>
        <taxon>Rhizobiaceae</taxon>
        <taxon>Shinella</taxon>
    </lineage>
</organism>
<keyword evidence="1" id="KW-1133">Transmembrane helix</keyword>
<keyword evidence="3" id="KW-1185">Reference proteome</keyword>
<keyword evidence="1" id="KW-0812">Transmembrane</keyword>
<protein>
    <recommendedName>
        <fullName evidence="4">Sulphur transport domain-containing protein</fullName>
    </recommendedName>
</protein>
<feature type="transmembrane region" description="Helical" evidence="1">
    <location>
        <begin position="86"/>
        <end position="112"/>
    </location>
</feature>
<evidence type="ECO:0000256" key="1">
    <source>
        <dbReference type="SAM" id="Phobius"/>
    </source>
</evidence>
<dbReference type="RefSeq" id="WP_133036756.1">
    <property type="nucleotide sequence ID" value="NZ_BAABEI010000014.1"/>
</dbReference>